<dbReference type="Pfam" id="PF13561">
    <property type="entry name" value="adh_short_C2"/>
    <property type="match status" value="1"/>
</dbReference>
<dbReference type="SUPFAM" id="SSF51735">
    <property type="entry name" value="NAD(P)-binding Rossmann-fold domains"/>
    <property type="match status" value="1"/>
</dbReference>
<gene>
    <name evidence="3" type="ORF">Ctob_016666</name>
</gene>
<keyword evidence="4" id="KW-1185">Reference proteome</keyword>
<comment type="caution">
    <text evidence="3">The sequence shown here is derived from an EMBL/GenBank/DDBJ whole genome shotgun (WGS) entry which is preliminary data.</text>
</comment>
<dbReference type="GO" id="GO:0016491">
    <property type="term" value="F:oxidoreductase activity"/>
    <property type="evidence" value="ECO:0007669"/>
    <property type="project" value="UniProtKB-KW"/>
</dbReference>
<evidence type="ECO:0000256" key="2">
    <source>
        <dbReference type="ARBA" id="ARBA00023002"/>
    </source>
</evidence>
<comment type="similarity">
    <text evidence="1">Belongs to the short-chain dehydrogenases/reductases (SDR) family.</text>
</comment>
<dbReference type="OrthoDB" id="191139at2759"/>
<organism evidence="3 4">
    <name type="scientific">Chrysochromulina tobinii</name>
    <dbReference type="NCBI Taxonomy" id="1460289"/>
    <lineage>
        <taxon>Eukaryota</taxon>
        <taxon>Haptista</taxon>
        <taxon>Haptophyta</taxon>
        <taxon>Prymnesiophyceae</taxon>
        <taxon>Prymnesiales</taxon>
        <taxon>Chrysochromulinaceae</taxon>
        <taxon>Chrysochromulina</taxon>
    </lineage>
</organism>
<dbReference type="PANTHER" id="PTHR24320">
    <property type="entry name" value="RETINOL DEHYDROGENASE"/>
    <property type="match status" value="1"/>
</dbReference>
<reference evidence="4" key="1">
    <citation type="journal article" date="2015" name="PLoS Genet.">
        <title>Genome Sequence and Transcriptome Analyses of Chrysochromulina tobin: Metabolic Tools for Enhanced Algal Fitness in the Prominent Order Prymnesiales (Haptophyceae).</title>
        <authorList>
            <person name="Hovde B.T."/>
            <person name="Deodato C.R."/>
            <person name="Hunsperger H.M."/>
            <person name="Ryken S.A."/>
            <person name="Yost W."/>
            <person name="Jha R.K."/>
            <person name="Patterson J."/>
            <person name="Monnat R.J. Jr."/>
            <person name="Barlow S.B."/>
            <person name="Starkenburg S.R."/>
            <person name="Cattolico R.A."/>
        </authorList>
    </citation>
    <scope>NUCLEOTIDE SEQUENCE</scope>
    <source>
        <strain evidence="4">CCMP291</strain>
    </source>
</reference>
<evidence type="ECO:0000313" key="4">
    <source>
        <dbReference type="Proteomes" id="UP000037460"/>
    </source>
</evidence>
<protein>
    <submittedName>
        <fullName evidence="3">Short-chain dehydrogenase reductase sdr</fullName>
    </submittedName>
</protein>
<accession>A0A0M0KDM4</accession>
<dbReference type="Proteomes" id="UP000037460">
    <property type="component" value="Unassembled WGS sequence"/>
</dbReference>
<evidence type="ECO:0000313" key="3">
    <source>
        <dbReference type="EMBL" id="KOO36692.1"/>
    </source>
</evidence>
<dbReference type="PANTHER" id="PTHR24320:SF152">
    <property type="entry name" value="SHORT-CHAIN DEHYDROGENASE_REDUCTASE FAMILY PROTEIN"/>
    <property type="match status" value="1"/>
</dbReference>
<evidence type="ECO:0000256" key="1">
    <source>
        <dbReference type="ARBA" id="ARBA00006484"/>
    </source>
</evidence>
<dbReference type="EMBL" id="JWZX01000608">
    <property type="protein sequence ID" value="KOO36692.1"/>
    <property type="molecule type" value="Genomic_DNA"/>
</dbReference>
<proteinExistence type="inferred from homology"/>
<dbReference type="InterPro" id="IPR036291">
    <property type="entry name" value="NAD(P)-bd_dom_sf"/>
</dbReference>
<keyword evidence="2" id="KW-0560">Oxidoreductase</keyword>
<name>A0A0M0KDM4_9EUKA</name>
<sequence length="133" mass="14151">MGSLASIDRFVDELASQGVLLDGLINNAGMVPISGGVTAEGFEPAFGINYLGTAHLTLELHRRGLLKPDATIVNVTSEEHRLASFASVLDAPLPSTHQGERRLDAHLGALPVDASVFNAMERLREMHPGLSVI</sequence>
<dbReference type="Gene3D" id="3.40.50.720">
    <property type="entry name" value="NAD(P)-binding Rossmann-like Domain"/>
    <property type="match status" value="1"/>
</dbReference>
<dbReference type="InterPro" id="IPR002347">
    <property type="entry name" value="SDR_fam"/>
</dbReference>
<dbReference type="AlphaFoldDB" id="A0A0M0KDM4"/>